<name>A0A0P9Y522_9PSED</name>
<protein>
    <submittedName>
        <fullName evidence="1">Uncharacterized protein</fullName>
    </submittedName>
</protein>
<dbReference type="RefSeq" id="WP_235806288.1">
    <property type="nucleotide sequence ID" value="NZ_LJRC01000222.1"/>
</dbReference>
<evidence type="ECO:0000313" key="2">
    <source>
        <dbReference type="Proteomes" id="UP000050562"/>
    </source>
</evidence>
<reference evidence="1 2" key="1">
    <citation type="submission" date="2015-09" db="EMBL/GenBank/DDBJ databases">
        <title>Genome announcement of multiple Pseudomonas syringae strains.</title>
        <authorList>
            <person name="Thakur S."/>
            <person name="Wang P.W."/>
            <person name="Gong Y."/>
            <person name="Weir B.S."/>
            <person name="Guttman D.S."/>
        </authorList>
    </citation>
    <scope>NUCLEOTIDE SEQUENCE [LARGE SCALE GENOMIC DNA]</scope>
    <source>
        <strain evidence="1 2">ICMP3956</strain>
    </source>
</reference>
<dbReference type="PATRIC" id="fig|251707.3.peg.593"/>
<comment type="caution">
    <text evidence="1">The sequence shown here is derived from an EMBL/GenBank/DDBJ whole genome shotgun (WGS) entry which is preliminary data.</text>
</comment>
<dbReference type="AlphaFoldDB" id="A0A0P9Y522"/>
<accession>A0A0P9Y522</accession>
<dbReference type="EMBL" id="LJRC01000222">
    <property type="protein sequence ID" value="KPY32860.1"/>
    <property type="molecule type" value="Genomic_DNA"/>
</dbReference>
<proteinExistence type="predicted"/>
<evidence type="ECO:0000313" key="1">
    <source>
        <dbReference type="EMBL" id="KPY32860.1"/>
    </source>
</evidence>
<organism evidence="1 2">
    <name type="scientific">Pseudomonas syringae pv. primulae</name>
    <dbReference type="NCBI Taxonomy" id="251707"/>
    <lineage>
        <taxon>Bacteria</taxon>
        <taxon>Pseudomonadati</taxon>
        <taxon>Pseudomonadota</taxon>
        <taxon>Gammaproteobacteria</taxon>
        <taxon>Pseudomonadales</taxon>
        <taxon>Pseudomonadaceae</taxon>
        <taxon>Pseudomonas</taxon>
    </lineage>
</organism>
<dbReference type="Proteomes" id="UP000050562">
    <property type="component" value="Unassembled WGS sequence"/>
</dbReference>
<sequence length="137" mass="14448">MMENLLLAALPVIAANGTAIDPQRWAAIEPAVRSAVECRQAMPKAKLKDIAAESPGSWTLVPPTRFIVFGLPVARVEVFVDPTGELGASYTAVIEKTSLKNVQQQLNKASKNGVVGDLAAGQAHGPEQVEVSCTIAE</sequence>
<gene>
    <name evidence="1" type="ORF">ALO52_00451</name>
</gene>